<dbReference type="InterPro" id="IPR018022">
    <property type="entry name" value="IPT"/>
</dbReference>
<comment type="subunit">
    <text evidence="10">Monomer.</text>
</comment>
<dbReference type="PANTHER" id="PTHR11088">
    <property type="entry name" value="TRNA DIMETHYLALLYLTRANSFERASE"/>
    <property type="match status" value="1"/>
</dbReference>
<dbReference type="PANTHER" id="PTHR11088:SF60">
    <property type="entry name" value="TRNA DIMETHYLALLYLTRANSFERASE"/>
    <property type="match status" value="1"/>
</dbReference>
<evidence type="ECO:0000313" key="15">
    <source>
        <dbReference type="Proteomes" id="UP000262195"/>
    </source>
</evidence>
<protein>
    <recommendedName>
        <fullName evidence="10">tRNA dimethylallyltransferase</fullName>
        <ecNumber evidence="10">2.5.1.75</ecNumber>
    </recommendedName>
    <alternativeName>
        <fullName evidence="10">Dimethylallyl diphosphate:tRNA dimethylallyltransferase</fullName>
        <shortName evidence="10">DMAPP:tRNA dimethylallyltransferase</shortName>
        <shortName evidence="10">DMATase</shortName>
    </alternativeName>
    <alternativeName>
        <fullName evidence="10">Isopentenyl-diphosphate:tRNA isopentenyltransferase</fullName>
        <shortName evidence="10">IPP transferase</shortName>
        <shortName evidence="10">IPPT</shortName>
        <shortName evidence="10">IPTase</shortName>
    </alternativeName>
</protein>
<comment type="cofactor">
    <cofactor evidence="1 10">
        <name>Mg(2+)</name>
        <dbReference type="ChEBI" id="CHEBI:18420"/>
    </cofactor>
</comment>
<comment type="caution">
    <text evidence="10">Lacks conserved residue(s) required for the propagation of feature annotation.</text>
</comment>
<keyword evidence="8 10" id="KW-0460">Magnesium</keyword>
<dbReference type="SUPFAM" id="SSF52540">
    <property type="entry name" value="P-loop containing nucleoside triphosphate hydrolases"/>
    <property type="match status" value="1"/>
</dbReference>
<feature type="site" description="Interaction with substrate tRNA" evidence="10">
    <location>
        <position position="101"/>
    </location>
</feature>
<evidence type="ECO:0000256" key="11">
    <source>
        <dbReference type="RuleBase" id="RU003783"/>
    </source>
</evidence>
<dbReference type="Gene3D" id="3.40.50.300">
    <property type="entry name" value="P-loop containing nucleotide triphosphate hydrolases"/>
    <property type="match status" value="1"/>
</dbReference>
<evidence type="ECO:0000256" key="6">
    <source>
        <dbReference type="ARBA" id="ARBA00022741"/>
    </source>
</evidence>
<keyword evidence="4 10" id="KW-0808">Transferase</keyword>
<comment type="catalytic activity">
    <reaction evidence="9 10 11">
        <text>adenosine(37) in tRNA + dimethylallyl diphosphate = N(6)-dimethylallyladenosine(37) in tRNA + diphosphate</text>
        <dbReference type="Rhea" id="RHEA:26482"/>
        <dbReference type="Rhea" id="RHEA-COMP:10162"/>
        <dbReference type="Rhea" id="RHEA-COMP:10375"/>
        <dbReference type="ChEBI" id="CHEBI:33019"/>
        <dbReference type="ChEBI" id="CHEBI:57623"/>
        <dbReference type="ChEBI" id="CHEBI:74411"/>
        <dbReference type="ChEBI" id="CHEBI:74415"/>
        <dbReference type="EC" id="2.5.1.75"/>
    </reaction>
</comment>
<evidence type="ECO:0000256" key="10">
    <source>
        <dbReference type="HAMAP-Rule" id="MF_00185"/>
    </source>
</evidence>
<reference evidence="14 15" key="1">
    <citation type="journal article" date="2018" name="Nat. Biotechnol.">
        <title>A standardized bacterial taxonomy based on genome phylogeny substantially revises the tree of life.</title>
        <authorList>
            <person name="Parks D.H."/>
            <person name="Chuvochina M."/>
            <person name="Waite D.W."/>
            <person name="Rinke C."/>
            <person name="Skarshewski A."/>
            <person name="Chaumeil P.A."/>
            <person name="Hugenholtz P."/>
        </authorList>
    </citation>
    <scope>NUCLEOTIDE SEQUENCE [LARGE SCALE GENOMIC DNA]</scope>
    <source>
        <strain evidence="14">UBA11306</strain>
    </source>
</reference>
<dbReference type="GO" id="GO:0005524">
    <property type="term" value="F:ATP binding"/>
    <property type="evidence" value="ECO:0007669"/>
    <property type="project" value="UniProtKB-UniRule"/>
</dbReference>
<dbReference type="InterPro" id="IPR027417">
    <property type="entry name" value="P-loop_NTPase"/>
</dbReference>
<comment type="function">
    <text evidence="2 10 12">Catalyzes the transfer of a dimethylallyl group onto the adenine at position 37 in tRNAs that read codons beginning with uridine, leading to the formation of N6-(dimethylallyl)adenosine (i(6)A).</text>
</comment>
<name>A0A3D4S584_9ENTE</name>
<organism evidence="14 15">
    <name type="scientific">Bavariicoccus seileri</name>
    <dbReference type="NCBI Taxonomy" id="549685"/>
    <lineage>
        <taxon>Bacteria</taxon>
        <taxon>Bacillati</taxon>
        <taxon>Bacillota</taxon>
        <taxon>Bacilli</taxon>
        <taxon>Lactobacillales</taxon>
        <taxon>Enterococcaceae</taxon>
        <taxon>Bavariicoccus</taxon>
    </lineage>
</organism>
<dbReference type="NCBIfam" id="TIGR00174">
    <property type="entry name" value="miaA"/>
    <property type="match status" value="1"/>
</dbReference>
<feature type="region of interest" description="Interaction with substrate tRNA" evidence="10">
    <location>
        <begin position="35"/>
        <end position="38"/>
    </location>
</feature>
<accession>A0A3D4S584</accession>
<comment type="caution">
    <text evidence="14">The sequence shown here is derived from an EMBL/GenBank/DDBJ whole genome shotgun (WGS) entry which is preliminary data.</text>
</comment>
<feature type="binding site" evidence="10">
    <location>
        <begin position="12"/>
        <end position="17"/>
    </location>
    <ligand>
        <name>substrate</name>
    </ligand>
</feature>
<dbReference type="GO" id="GO:0006400">
    <property type="term" value="P:tRNA modification"/>
    <property type="evidence" value="ECO:0007669"/>
    <property type="project" value="TreeGrafter"/>
</dbReference>
<sequence length="313" mass="36037">MGPKVIVIAGPTAIGKTGLGIELAQQFNGEIINGDSMQVYRELAIGTAKPTKLEQDIVPHNLINTHSVDENYDASQFKKLALKAIDQIWSKGKIPIIVGGSGLYLQGLVEDMTFGFQKHQKGKFDGLSNDELLQKLTLIDPESAKSIHLNQRRRLERALEVSQSNQLFSKQKTDQPSEITSDESPSYLCIALSTERLRLYERINRRVDIMVENGLIEETKWLYAHFRQTNQTEDKTAIKAIGYKELFPYIEGEKSLEECLMVLKQSSRRYAKRQLTWFKNRMPYCHWFDLLDVDKKDNDREKINRLVTDFLRR</sequence>
<evidence type="ECO:0000256" key="2">
    <source>
        <dbReference type="ARBA" id="ARBA00003213"/>
    </source>
</evidence>
<evidence type="ECO:0000256" key="12">
    <source>
        <dbReference type="RuleBase" id="RU003784"/>
    </source>
</evidence>
<dbReference type="Pfam" id="PF01715">
    <property type="entry name" value="IPPT"/>
    <property type="match status" value="1"/>
</dbReference>
<evidence type="ECO:0000256" key="3">
    <source>
        <dbReference type="ARBA" id="ARBA00005842"/>
    </source>
</evidence>
<evidence type="ECO:0000256" key="13">
    <source>
        <dbReference type="RuleBase" id="RU003785"/>
    </source>
</evidence>
<evidence type="ECO:0000256" key="4">
    <source>
        <dbReference type="ARBA" id="ARBA00022679"/>
    </source>
</evidence>
<evidence type="ECO:0000256" key="7">
    <source>
        <dbReference type="ARBA" id="ARBA00022840"/>
    </source>
</evidence>
<keyword evidence="7 10" id="KW-0067">ATP-binding</keyword>
<feature type="binding site" evidence="10">
    <location>
        <begin position="10"/>
        <end position="17"/>
    </location>
    <ligand>
        <name>ATP</name>
        <dbReference type="ChEBI" id="CHEBI:30616"/>
    </ligand>
</feature>
<evidence type="ECO:0000256" key="5">
    <source>
        <dbReference type="ARBA" id="ARBA00022694"/>
    </source>
</evidence>
<keyword evidence="5 10" id="KW-0819">tRNA processing</keyword>
<dbReference type="STRING" id="1121105.GCA_000421665_00560"/>
<dbReference type="EC" id="2.5.1.75" evidence="10"/>
<dbReference type="AlphaFoldDB" id="A0A3D4S584"/>
<dbReference type="EMBL" id="DQHO01000031">
    <property type="protein sequence ID" value="HCS94005.1"/>
    <property type="molecule type" value="Genomic_DNA"/>
</dbReference>
<evidence type="ECO:0000256" key="8">
    <source>
        <dbReference type="ARBA" id="ARBA00022842"/>
    </source>
</evidence>
<dbReference type="HAMAP" id="MF_00185">
    <property type="entry name" value="IPP_trans"/>
    <property type="match status" value="1"/>
</dbReference>
<evidence type="ECO:0000256" key="9">
    <source>
        <dbReference type="ARBA" id="ARBA00049563"/>
    </source>
</evidence>
<evidence type="ECO:0000256" key="1">
    <source>
        <dbReference type="ARBA" id="ARBA00001946"/>
    </source>
</evidence>
<gene>
    <name evidence="10" type="primary">miaA</name>
    <name evidence="14" type="ORF">DIW15_04795</name>
</gene>
<dbReference type="GO" id="GO:0052381">
    <property type="term" value="F:tRNA dimethylallyltransferase activity"/>
    <property type="evidence" value="ECO:0007669"/>
    <property type="project" value="UniProtKB-UniRule"/>
</dbReference>
<dbReference type="Gene3D" id="1.10.20.140">
    <property type="match status" value="1"/>
</dbReference>
<dbReference type="Proteomes" id="UP000262195">
    <property type="component" value="Unassembled WGS sequence"/>
</dbReference>
<keyword evidence="6 10" id="KW-0547">Nucleotide-binding</keyword>
<proteinExistence type="inferred from homology"/>
<dbReference type="InterPro" id="IPR039657">
    <property type="entry name" value="Dimethylallyltransferase"/>
</dbReference>
<evidence type="ECO:0000313" key="14">
    <source>
        <dbReference type="EMBL" id="HCS94005.1"/>
    </source>
</evidence>
<comment type="similarity">
    <text evidence="3 10 13">Belongs to the IPP transferase family.</text>
</comment>